<protein>
    <submittedName>
        <fullName evidence="2">Uncharacterized protein</fullName>
    </submittedName>
</protein>
<gene>
    <name evidence="2" type="ORF">EJ06DRAFT_552058</name>
</gene>
<name>A0A6G1HII7_9PEZI</name>
<proteinExistence type="predicted"/>
<sequence>MSDFVFAFASFEAGSITECGFSKTDIFADYFTKVLEDNLKAVVKPQYVDQLPDNASTNLPGHEAATTEDQIMDDEAGNHSENTVTEAGGSVEFRGEDKTEDPDEYIKKSRDSDHPLGHEAATTEDQVMDDEAGNHSNHTVTQANVPIRIIDPDTVREPKPNISSGHL</sequence>
<evidence type="ECO:0000256" key="1">
    <source>
        <dbReference type="SAM" id="MobiDB-lite"/>
    </source>
</evidence>
<keyword evidence="3" id="KW-1185">Reference proteome</keyword>
<organism evidence="2 3">
    <name type="scientific">Trichodelitschia bisporula</name>
    <dbReference type="NCBI Taxonomy" id="703511"/>
    <lineage>
        <taxon>Eukaryota</taxon>
        <taxon>Fungi</taxon>
        <taxon>Dikarya</taxon>
        <taxon>Ascomycota</taxon>
        <taxon>Pezizomycotina</taxon>
        <taxon>Dothideomycetes</taxon>
        <taxon>Dothideomycetes incertae sedis</taxon>
        <taxon>Phaeotrichales</taxon>
        <taxon>Phaeotrichaceae</taxon>
        <taxon>Trichodelitschia</taxon>
    </lineage>
</organism>
<feature type="compositionally biased region" description="Polar residues" evidence="1">
    <location>
        <begin position="134"/>
        <end position="144"/>
    </location>
</feature>
<dbReference type="EMBL" id="ML996710">
    <property type="protein sequence ID" value="KAF2395873.1"/>
    <property type="molecule type" value="Genomic_DNA"/>
</dbReference>
<accession>A0A6G1HII7</accession>
<evidence type="ECO:0000313" key="2">
    <source>
        <dbReference type="EMBL" id="KAF2395873.1"/>
    </source>
</evidence>
<feature type="compositionally biased region" description="Basic and acidic residues" evidence="1">
    <location>
        <begin position="104"/>
        <end position="117"/>
    </location>
</feature>
<evidence type="ECO:0000313" key="3">
    <source>
        <dbReference type="Proteomes" id="UP000799640"/>
    </source>
</evidence>
<dbReference type="AlphaFoldDB" id="A0A6G1HII7"/>
<feature type="region of interest" description="Disordered" evidence="1">
    <location>
        <begin position="68"/>
        <end position="167"/>
    </location>
</feature>
<dbReference type="Proteomes" id="UP000799640">
    <property type="component" value="Unassembled WGS sequence"/>
</dbReference>
<feature type="compositionally biased region" description="Basic and acidic residues" evidence="1">
    <location>
        <begin position="150"/>
        <end position="159"/>
    </location>
</feature>
<reference evidence="2" key="1">
    <citation type="journal article" date="2020" name="Stud. Mycol.">
        <title>101 Dothideomycetes genomes: a test case for predicting lifestyles and emergence of pathogens.</title>
        <authorList>
            <person name="Haridas S."/>
            <person name="Albert R."/>
            <person name="Binder M."/>
            <person name="Bloem J."/>
            <person name="Labutti K."/>
            <person name="Salamov A."/>
            <person name="Andreopoulos B."/>
            <person name="Baker S."/>
            <person name="Barry K."/>
            <person name="Bills G."/>
            <person name="Bluhm B."/>
            <person name="Cannon C."/>
            <person name="Castanera R."/>
            <person name="Culley D."/>
            <person name="Daum C."/>
            <person name="Ezra D."/>
            <person name="Gonzalez J."/>
            <person name="Henrissat B."/>
            <person name="Kuo A."/>
            <person name="Liang C."/>
            <person name="Lipzen A."/>
            <person name="Lutzoni F."/>
            <person name="Magnuson J."/>
            <person name="Mondo S."/>
            <person name="Nolan M."/>
            <person name="Ohm R."/>
            <person name="Pangilinan J."/>
            <person name="Park H.-J."/>
            <person name="Ramirez L."/>
            <person name="Alfaro M."/>
            <person name="Sun H."/>
            <person name="Tritt A."/>
            <person name="Yoshinaga Y."/>
            <person name="Zwiers L.-H."/>
            <person name="Turgeon B."/>
            <person name="Goodwin S."/>
            <person name="Spatafora J."/>
            <person name="Crous P."/>
            <person name="Grigoriev I."/>
        </authorList>
    </citation>
    <scope>NUCLEOTIDE SEQUENCE</scope>
    <source>
        <strain evidence="2">CBS 262.69</strain>
    </source>
</reference>